<name>A0A3L6ZYV9_9MICO</name>
<keyword evidence="5" id="KW-1185">Reference proteome</keyword>
<dbReference type="OrthoDB" id="3261064at2"/>
<feature type="region of interest" description="Disordered" evidence="2">
    <location>
        <begin position="1"/>
        <end position="21"/>
    </location>
</feature>
<keyword evidence="4" id="KW-0378">Hydrolase</keyword>
<evidence type="ECO:0000256" key="2">
    <source>
        <dbReference type="SAM" id="MobiDB-lite"/>
    </source>
</evidence>
<dbReference type="SMART" id="SM00507">
    <property type="entry name" value="HNHc"/>
    <property type="match status" value="1"/>
</dbReference>
<dbReference type="GO" id="GO:0004519">
    <property type="term" value="F:endonuclease activity"/>
    <property type="evidence" value="ECO:0007669"/>
    <property type="project" value="UniProtKB-KW"/>
</dbReference>
<dbReference type="GO" id="GO:0008270">
    <property type="term" value="F:zinc ion binding"/>
    <property type="evidence" value="ECO:0007669"/>
    <property type="project" value="InterPro"/>
</dbReference>
<comment type="caution">
    <text evidence="4">The sequence shown here is derived from an EMBL/GenBank/DDBJ whole genome shotgun (WGS) entry which is preliminary data.</text>
</comment>
<feature type="domain" description="HNH nuclease" evidence="3">
    <location>
        <begin position="380"/>
        <end position="432"/>
    </location>
</feature>
<dbReference type="InterPro" id="IPR003870">
    <property type="entry name" value="DUF222"/>
</dbReference>
<proteinExistence type="inferred from homology"/>
<dbReference type="Pfam" id="PF01844">
    <property type="entry name" value="HNH"/>
    <property type="match status" value="1"/>
</dbReference>
<dbReference type="EMBL" id="RCUV01000003">
    <property type="protein sequence ID" value="RLP72918.1"/>
    <property type="molecule type" value="Genomic_DNA"/>
</dbReference>
<feature type="compositionally biased region" description="Acidic residues" evidence="2">
    <location>
        <begin position="7"/>
        <end position="20"/>
    </location>
</feature>
<protein>
    <submittedName>
        <fullName evidence="4">HNH endonuclease</fullName>
    </submittedName>
</protein>
<dbReference type="GO" id="GO:0003676">
    <property type="term" value="F:nucleic acid binding"/>
    <property type="evidence" value="ECO:0007669"/>
    <property type="project" value="InterPro"/>
</dbReference>
<evidence type="ECO:0000259" key="3">
    <source>
        <dbReference type="SMART" id="SM00507"/>
    </source>
</evidence>
<evidence type="ECO:0000313" key="4">
    <source>
        <dbReference type="EMBL" id="RLP72918.1"/>
    </source>
</evidence>
<feature type="region of interest" description="Disordered" evidence="2">
    <location>
        <begin position="450"/>
        <end position="484"/>
    </location>
</feature>
<accession>A0A3L6ZYV9</accession>
<feature type="compositionally biased region" description="Low complexity" evidence="2">
    <location>
        <begin position="283"/>
        <end position="307"/>
    </location>
</feature>
<comment type="similarity">
    <text evidence="1">Belongs to the Rv1128c/1148c/1588c/1702c/1945/3466 family.</text>
</comment>
<gene>
    <name evidence="4" type="ORF">D9V29_02615</name>
</gene>
<dbReference type="CDD" id="cd00085">
    <property type="entry name" value="HNHc"/>
    <property type="match status" value="1"/>
</dbReference>
<dbReference type="InterPro" id="IPR003615">
    <property type="entry name" value="HNH_nuc"/>
</dbReference>
<dbReference type="RefSeq" id="WP_121671776.1">
    <property type="nucleotide sequence ID" value="NZ_BMXM01000003.1"/>
</dbReference>
<dbReference type="Proteomes" id="UP000270299">
    <property type="component" value="Unassembled WGS sequence"/>
</dbReference>
<feature type="region of interest" description="Disordered" evidence="2">
    <location>
        <begin position="273"/>
        <end position="308"/>
    </location>
</feature>
<dbReference type="InterPro" id="IPR002711">
    <property type="entry name" value="HNH"/>
</dbReference>
<dbReference type="Gene3D" id="1.10.30.50">
    <property type="match status" value="1"/>
</dbReference>
<sequence>MESTDAAPDDSPDESPDEPTLDIHVEPTTAAIIADTSLALLGAVSQIDRLEARQSAWKAEFIDQARRIALMTEEAVITVGKNFSPAQRQDLARRAFISEVACELRIPERSAIALIDESEALMHRLPLTLAALREGEITYRHAQYLIDETATLDPDAAGQLERGALPFARNLTPARFRQKARTLRERLRPESAVDRREKCSSDRKVEYIPARDGMAWLSLYTTAPVAGALFTSIRTQSVSLQGPAESRTLGQLDADVCADALFDGLTGTLGEAGEQGAPECADPSLSAGADAAQAAPGSGPGSKPGAALRRITPNVTVTVPILSLLGRSDEPATLDGFGPIDIEMARKLVGQATSFTRILTDPDSGAAVVWGTRRYKPTTTMKKFLRYRDQRCRFPGCNRVAEFCDIDHTIPYGFGGETELDNLAALCPKHHRMKHDTTWKVEQLGGGRLRWTSPNGRTYPTHPENEVRPFTPKTTAPSSDPPPF</sequence>
<organism evidence="4 5">
    <name type="scientific">Mycetocola manganoxydans</name>
    <dbReference type="NCBI Taxonomy" id="699879"/>
    <lineage>
        <taxon>Bacteria</taxon>
        <taxon>Bacillati</taxon>
        <taxon>Actinomycetota</taxon>
        <taxon>Actinomycetes</taxon>
        <taxon>Micrococcales</taxon>
        <taxon>Microbacteriaceae</taxon>
        <taxon>Mycetocola</taxon>
    </lineage>
</organism>
<dbReference type="AlphaFoldDB" id="A0A3L6ZYV9"/>
<evidence type="ECO:0000256" key="1">
    <source>
        <dbReference type="ARBA" id="ARBA00023450"/>
    </source>
</evidence>
<keyword evidence="4" id="KW-0255">Endonuclease</keyword>
<keyword evidence="4" id="KW-0540">Nuclease</keyword>
<dbReference type="Pfam" id="PF02720">
    <property type="entry name" value="DUF222"/>
    <property type="match status" value="1"/>
</dbReference>
<evidence type="ECO:0000313" key="5">
    <source>
        <dbReference type="Proteomes" id="UP000270299"/>
    </source>
</evidence>
<reference evidence="4 5" key="1">
    <citation type="submission" date="2018-10" db="EMBL/GenBank/DDBJ databases">
        <authorList>
            <person name="Li J."/>
        </authorList>
    </citation>
    <scope>NUCLEOTIDE SEQUENCE [LARGE SCALE GENOMIC DNA]</scope>
    <source>
        <strain evidence="4 5">CCTCC AB209002</strain>
    </source>
</reference>